<dbReference type="OMA" id="HNFLIYD"/>
<feature type="transmembrane region" description="Helical" evidence="1">
    <location>
        <begin position="129"/>
        <end position="157"/>
    </location>
</feature>
<accession>R7Z3D2</accession>
<reference evidence="3" key="1">
    <citation type="submission" date="2012-06" db="EMBL/GenBank/DDBJ databases">
        <title>The genome sequence of Coniosporium apollinis CBS 100218.</title>
        <authorList>
            <consortium name="The Broad Institute Genome Sequencing Platform"/>
            <person name="Cuomo C."/>
            <person name="Gorbushina A."/>
            <person name="Noack S."/>
            <person name="Walker B."/>
            <person name="Young S.K."/>
            <person name="Zeng Q."/>
            <person name="Gargeya S."/>
            <person name="Fitzgerald M."/>
            <person name="Haas B."/>
            <person name="Abouelleil A."/>
            <person name="Alvarado L."/>
            <person name="Arachchi H.M."/>
            <person name="Berlin A.M."/>
            <person name="Chapman S.B."/>
            <person name="Goldberg J."/>
            <person name="Griggs A."/>
            <person name="Gujja S."/>
            <person name="Hansen M."/>
            <person name="Howarth C."/>
            <person name="Imamovic A."/>
            <person name="Larimer J."/>
            <person name="McCowan C."/>
            <person name="Montmayeur A."/>
            <person name="Murphy C."/>
            <person name="Neiman D."/>
            <person name="Pearson M."/>
            <person name="Priest M."/>
            <person name="Roberts A."/>
            <person name="Saif S."/>
            <person name="Shea T."/>
            <person name="Sisk P."/>
            <person name="Sykes S."/>
            <person name="Wortman J."/>
            <person name="Nusbaum C."/>
            <person name="Birren B."/>
        </authorList>
    </citation>
    <scope>NUCLEOTIDE SEQUENCE [LARGE SCALE GENOMIC DNA]</scope>
    <source>
        <strain evidence="3">CBS 100218</strain>
    </source>
</reference>
<evidence type="ECO:0000313" key="3">
    <source>
        <dbReference type="Proteomes" id="UP000016924"/>
    </source>
</evidence>
<feature type="transmembrane region" description="Helical" evidence="1">
    <location>
        <begin position="21"/>
        <end position="40"/>
    </location>
</feature>
<name>R7Z3D2_CONA1</name>
<keyword evidence="1" id="KW-1133">Transmembrane helix</keyword>
<feature type="transmembrane region" description="Helical" evidence="1">
    <location>
        <begin position="218"/>
        <end position="243"/>
    </location>
</feature>
<feature type="transmembrane region" description="Helical" evidence="1">
    <location>
        <begin position="99"/>
        <end position="117"/>
    </location>
</feature>
<feature type="transmembrane region" description="Helical" evidence="1">
    <location>
        <begin position="323"/>
        <end position="340"/>
    </location>
</feature>
<dbReference type="OrthoDB" id="72269at2759"/>
<dbReference type="GeneID" id="19905231"/>
<feature type="transmembrane region" description="Helical" evidence="1">
    <location>
        <begin position="178"/>
        <end position="198"/>
    </location>
</feature>
<dbReference type="eggNOG" id="ENOG502SHVK">
    <property type="taxonomic scope" value="Eukaryota"/>
</dbReference>
<feature type="transmembrane region" description="Helical" evidence="1">
    <location>
        <begin position="255"/>
        <end position="284"/>
    </location>
</feature>
<dbReference type="EMBL" id="JH767599">
    <property type="protein sequence ID" value="EON68662.1"/>
    <property type="molecule type" value="Genomic_DNA"/>
</dbReference>
<evidence type="ECO:0000256" key="1">
    <source>
        <dbReference type="SAM" id="Phobius"/>
    </source>
</evidence>
<gene>
    <name evidence="2" type="ORF">W97_07920</name>
</gene>
<protein>
    <submittedName>
        <fullName evidence="2">Uncharacterized protein</fullName>
    </submittedName>
</protein>
<dbReference type="RefSeq" id="XP_007783979.1">
    <property type="nucleotide sequence ID" value="XM_007785789.1"/>
</dbReference>
<evidence type="ECO:0000313" key="2">
    <source>
        <dbReference type="EMBL" id="EON68662.1"/>
    </source>
</evidence>
<feature type="transmembrane region" description="Helical" evidence="1">
    <location>
        <begin position="346"/>
        <end position="375"/>
    </location>
</feature>
<sequence length="398" mass="42870">MNLRNRKSAGLERLPYDTLKVIFGCLSAAAFYITWGRSLLDGTLMQILALRGAKTPSVPGTNEPLRMTFTGIVPVDYWFTIMVLFFWEALDGSHPDTSLTGVYFLGQLVGIWMLVWLEGARAGSLKTVVSWTVMWACAMQNLTLACFGPIFYTLCLAVRWPGNGAPSKDALLIRPLDLRVLPFSVFLGYILPSVSMALPSPGIVSFRTQQAVISVWTFFPVWVGAIHAILSRVAVSLGMAGAARSPQAHLVNARVLYAITIVVTTVVHVAIVTLSLSTVLFPALYTPSTLAAFAPAHLLFPTASGIVASIGEGVLNFMLLDQYIGYGSTLLWAAVLHWDSLQRLSVLQVIGAGMISICGCLVCGPASVAVGLVWARDEVVLSAEEDMVGGKCSVSRNL</sequence>
<keyword evidence="3" id="KW-1185">Reference proteome</keyword>
<feature type="transmembrane region" description="Helical" evidence="1">
    <location>
        <begin position="67"/>
        <end position="87"/>
    </location>
</feature>
<keyword evidence="1" id="KW-0812">Transmembrane</keyword>
<dbReference type="AlphaFoldDB" id="R7Z3D2"/>
<dbReference type="STRING" id="1168221.R7Z3D2"/>
<proteinExistence type="predicted"/>
<dbReference type="HOGENOM" id="CLU_038717_0_0_1"/>
<dbReference type="Proteomes" id="UP000016924">
    <property type="component" value="Unassembled WGS sequence"/>
</dbReference>
<organism evidence="2 3">
    <name type="scientific">Coniosporium apollinis (strain CBS 100218)</name>
    <name type="common">Rock-inhabiting black yeast</name>
    <dbReference type="NCBI Taxonomy" id="1168221"/>
    <lineage>
        <taxon>Eukaryota</taxon>
        <taxon>Fungi</taxon>
        <taxon>Dikarya</taxon>
        <taxon>Ascomycota</taxon>
        <taxon>Pezizomycotina</taxon>
        <taxon>Dothideomycetes</taxon>
        <taxon>Dothideomycetes incertae sedis</taxon>
        <taxon>Coniosporium</taxon>
    </lineage>
</organism>
<keyword evidence="1" id="KW-0472">Membrane</keyword>